<evidence type="ECO:0000256" key="1">
    <source>
        <dbReference type="SAM" id="MobiDB-lite"/>
    </source>
</evidence>
<feature type="compositionally biased region" description="Basic and acidic residues" evidence="1">
    <location>
        <begin position="1"/>
        <end position="13"/>
    </location>
</feature>
<accession>A2CCG7</accession>
<dbReference type="AlphaFoldDB" id="A2CCG7"/>
<dbReference type="HOGENOM" id="CLU_3187692_0_0_3"/>
<sequence length="46" mass="5510">MVAHNDRHPKEQQQRGGTKGHNEETQHQHQPQRMVKRRFTSEQLAH</sequence>
<proteinExistence type="predicted"/>
<name>A2CCG7_PROM3</name>
<feature type="region of interest" description="Disordered" evidence="1">
    <location>
        <begin position="1"/>
        <end position="46"/>
    </location>
</feature>
<organism evidence="2 3">
    <name type="scientific">Prochlorococcus marinus (strain MIT 9303)</name>
    <dbReference type="NCBI Taxonomy" id="59922"/>
    <lineage>
        <taxon>Bacteria</taxon>
        <taxon>Bacillati</taxon>
        <taxon>Cyanobacteriota</taxon>
        <taxon>Cyanophyceae</taxon>
        <taxon>Synechococcales</taxon>
        <taxon>Prochlorococcaceae</taxon>
        <taxon>Prochlorococcus</taxon>
    </lineage>
</organism>
<evidence type="ECO:0000313" key="2">
    <source>
        <dbReference type="EMBL" id="ABM79177.1"/>
    </source>
</evidence>
<dbReference type="EMBL" id="CP000554">
    <property type="protein sequence ID" value="ABM79177.1"/>
    <property type="molecule type" value="Genomic_DNA"/>
</dbReference>
<evidence type="ECO:0000313" key="3">
    <source>
        <dbReference type="Proteomes" id="UP000002274"/>
    </source>
</evidence>
<protein>
    <submittedName>
        <fullName evidence="2">Uncharacterized protein</fullName>
    </submittedName>
</protein>
<reference evidence="2 3" key="1">
    <citation type="journal article" date="2007" name="PLoS Genet.">
        <title>Patterns and implications of gene gain and loss in the evolution of Prochlorococcus.</title>
        <authorList>
            <person name="Kettler G.C."/>
            <person name="Martiny A.C."/>
            <person name="Huang K."/>
            <person name="Zucker J."/>
            <person name="Coleman M.L."/>
            <person name="Rodrigue S."/>
            <person name="Chen F."/>
            <person name="Lapidus A."/>
            <person name="Ferriera S."/>
            <person name="Johnson J."/>
            <person name="Steglich C."/>
            <person name="Church G.M."/>
            <person name="Richardson P."/>
            <person name="Chisholm S.W."/>
        </authorList>
    </citation>
    <scope>NUCLEOTIDE SEQUENCE [LARGE SCALE GENOMIC DNA]</scope>
    <source>
        <strain evidence="2 3">MIT 9303</strain>
    </source>
</reference>
<dbReference type="Proteomes" id="UP000002274">
    <property type="component" value="Chromosome"/>
</dbReference>
<gene>
    <name evidence="2" type="ordered locus">P9303_24461</name>
</gene>
<dbReference type="KEGG" id="pmf:P9303_24461"/>